<name>A0A009HQI9_ACIB9</name>
<reference evidence="1 2" key="1">
    <citation type="submission" date="2014-02" db="EMBL/GenBank/DDBJ databases">
        <title>Comparative genomics and transcriptomics to identify genetic mechanisms underlying the emergence of carbapenem resistant Acinetobacter baumannii (CRAb).</title>
        <authorList>
            <person name="Harris A.D."/>
            <person name="Johnson K.J."/>
            <person name="George J."/>
            <person name="Shefchek K."/>
            <person name="Daugherty S.C."/>
            <person name="Parankush S."/>
            <person name="Sadzewicz L."/>
            <person name="Tallon L."/>
            <person name="Sengamalay N."/>
            <person name="Hazen T.H."/>
            <person name="Rasko D.A."/>
        </authorList>
    </citation>
    <scope>NUCLEOTIDE SEQUENCE [LARGE SCALE GENOMIC DNA]</scope>
    <source>
        <strain evidence="1 2">1295743</strain>
    </source>
</reference>
<comment type="caution">
    <text evidence="1">The sequence shown here is derived from an EMBL/GenBank/DDBJ whole genome shotgun (WGS) entry which is preliminary data.</text>
</comment>
<proteinExistence type="predicted"/>
<protein>
    <submittedName>
        <fullName evidence="1">Uncharacterized protein</fullName>
    </submittedName>
</protein>
<organism evidence="1 2">
    <name type="scientific">Acinetobacter baumannii (strain 1295743)</name>
    <dbReference type="NCBI Taxonomy" id="1310613"/>
    <lineage>
        <taxon>Bacteria</taxon>
        <taxon>Pseudomonadati</taxon>
        <taxon>Pseudomonadota</taxon>
        <taxon>Gammaproteobacteria</taxon>
        <taxon>Moraxellales</taxon>
        <taxon>Moraxellaceae</taxon>
        <taxon>Acinetobacter</taxon>
        <taxon>Acinetobacter calcoaceticus/baumannii complex</taxon>
    </lineage>
</organism>
<dbReference type="PATRIC" id="fig|1310613.3.peg.1198"/>
<dbReference type="Proteomes" id="UP000020595">
    <property type="component" value="Unassembled WGS sequence"/>
</dbReference>
<dbReference type="EMBL" id="JEWH01000011">
    <property type="protein sequence ID" value="EXB06467.1"/>
    <property type="molecule type" value="Genomic_DNA"/>
</dbReference>
<evidence type="ECO:0000313" key="1">
    <source>
        <dbReference type="EMBL" id="EXB06467.1"/>
    </source>
</evidence>
<gene>
    <name evidence="1" type="ORF">J512_1250</name>
</gene>
<sequence>MIEKIKQAASFLYWGKMMAGFYRTNLGRVALQQRNIALNAKQRRLLLLIDHEDFQSLNTEFKKRIAPPELIQQLIDLKLIASISENNSEFTEQIPLSESTTTSLEVKAQQKSTIDENESADLTREIKVSLKPSCHSSNIENIQPVVPFKQLTFEEIQQLMKQSLNQYCGLMAKPLIQKIEQIKNLQELKMCQMQWITSLQESRIPPHELAHTLHSINYSIQLIQQKN</sequence>
<accession>A0A009HQI9</accession>
<dbReference type="AlphaFoldDB" id="A0A009HQI9"/>
<evidence type="ECO:0000313" key="2">
    <source>
        <dbReference type="Proteomes" id="UP000020595"/>
    </source>
</evidence>